<evidence type="ECO:0008006" key="3">
    <source>
        <dbReference type="Google" id="ProtNLM"/>
    </source>
</evidence>
<organism evidence="1 2">
    <name type="scientific">Tetracentron sinense</name>
    <name type="common">Spur-leaf</name>
    <dbReference type="NCBI Taxonomy" id="13715"/>
    <lineage>
        <taxon>Eukaryota</taxon>
        <taxon>Viridiplantae</taxon>
        <taxon>Streptophyta</taxon>
        <taxon>Embryophyta</taxon>
        <taxon>Tracheophyta</taxon>
        <taxon>Spermatophyta</taxon>
        <taxon>Magnoliopsida</taxon>
        <taxon>Trochodendrales</taxon>
        <taxon>Trochodendraceae</taxon>
        <taxon>Tetracentron</taxon>
    </lineage>
</organism>
<evidence type="ECO:0000313" key="1">
    <source>
        <dbReference type="EMBL" id="KAF8400890.1"/>
    </source>
</evidence>
<evidence type="ECO:0000313" key="2">
    <source>
        <dbReference type="Proteomes" id="UP000655225"/>
    </source>
</evidence>
<dbReference type="SUPFAM" id="SSF55961">
    <property type="entry name" value="Bet v1-like"/>
    <property type="match status" value="1"/>
</dbReference>
<name>A0A834Z7R3_TETSI</name>
<protein>
    <recommendedName>
        <fullName evidence="3">Lachrymatory-factor synthase</fullName>
    </recommendedName>
</protein>
<dbReference type="Pfam" id="PF10604">
    <property type="entry name" value="Polyketide_cyc2"/>
    <property type="match status" value="1"/>
</dbReference>
<dbReference type="OMA" id="PDWAHET"/>
<dbReference type="AlphaFoldDB" id="A0A834Z7R3"/>
<dbReference type="FunFam" id="3.30.530.20:FF:000064">
    <property type="entry name" value="Lachrymatory-factor synthase"/>
    <property type="match status" value="1"/>
</dbReference>
<dbReference type="Proteomes" id="UP000655225">
    <property type="component" value="Unassembled WGS sequence"/>
</dbReference>
<dbReference type="EMBL" id="JABCRI010000009">
    <property type="protein sequence ID" value="KAF8400890.1"/>
    <property type="molecule type" value="Genomic_DNA"/>
</dbReference>
<reference evidence="1 2" key="1">
    <citation type="submission" date="2020-04" db="EMBL/GenBank/DDBJ databases">
        <title>Plant Genome Project.</title>
        <authorList>
            <person name="Zhang R.-G."/>
        </authorList>
    </citation>
    <scope>NUCLEOTIDE SEQUENCE [LARGE SCALE GENOMIC DNA]</scope>
    <source>
        <strain evidence="1">YNK0</strain>
        <tissue evidence="1">Leaf</tissue>
    </source>
</reference>
<sequence length="169" mass="19129">MEIKAEAKWEGKACTKLTGARADEVWPLLQDFFNLDKWFPNLTTCRGIEGVNGQPGCVRYCAGFSIPNKGSDEETVSWSTERLVSMDEMERSFSYEIVDSNIGFKSYVSTMKVLPWNSNHQNGCVIEWSFLVDPVQGWNLKDLVSKFDSGLQRMANTIVEALRCPSQEI</sequence>
<dbReference type="InterPro" id="IPR019587">
    <property type="entry name" value="Polyketide_cyclase/dehydratase"/>
</dbReference>
<keyword evidence="2" id="KW-1185">Reference proteome</keyword>
<dbReference type="PANTHER" id="PTHR33789">
    <property type="entry name" value="LACHRYMATORY-FACTOR SYNTHASE"/>
    <property type="match status" value="1"/>
</dbReference>
<dbReference type="CDD" id="cd07821">
    <property type="entry name" value="PYR_PYL_RCAR_like"/>
    <property type="match status" value="1"/>
</dbReference>
<accession>A0A834Z7R3</accession>
<dbReference type="PANTHER" id="PTHR33789:SF15">
    <property type="entry name" value="LACHRYMATORY-FACTOR SYNTHASE"/>
    <property type="match status" value="1"/>
</dbReference>
<proteinExistence type="predicted"/>
<gene>
    <name evidence="1" type="ORF">HHK36_014193</name>
</gene>
<dbReference type="InterPro" id="IPR023393">
    <property type="entry name" value="START-like_dom_sf"/>
</dbReference>
<dbReference type="Gene3D" id="3.30.530.20">
    <property type="match status" value="1"/>
</dbReference>
<dbReference type="InterPro" id="IPR053249">
    <property type="entry name" value="LFS"/>
</dbReference>
<dbReference type="OrthoDB" id="1928994at2759"/>
<comment type="caution">
    <text evidence="1">The sequence shown here is derived from an EMBL/GenBank/DDBJ whole genome shotgun (WGS) entry which is preliminary data.</text>
</comment>